<dbReference type="InterPro" id="IPR054542">
    <property type="entry name" value="Cys_met_metab_PP"/>
</dbReference>
<reference evidence="5 6" key="1">
    <citation type="submission" date="2018-05" db="EMBL/GenBank/DDBJ databases">
        <title>Genomic Encyclopedia of Type Strains, Phase IV (KMG-IV): sequencing the most valuable type-strain genomes for metagenomic binning, comparative biology and taxonomic classification.</title>
        <authorList>
            <person name="Goeker M."/>
        </authorList>
    </citation>
    <scope>NUCLEOTIDE SEQUENCE [LARGE SCALE GENOMIC DNA]</scope>
    <source>
        <strain evidence="5 6">DSM 24906</strain>
    </source>
</reference>
<dbReference type="AlphaFoldDB" id="A0AA45C6I6"/>
<protein>
    <submittedName>
        <fullName evidence="5">Methionine-gamma-lyase</fullName>
    </submittedName>
</protein>
<dbReference type="InterPro" id="IPR015424">
    <property type="entry name" value="PyrdxlP-dep_Trfase"/>
</dbReference>
<dbReference type="GO" id="GO:0030170">
    <property type="term" value="F:pyridoxal phosphate binding"/>
    <property type="evidence" value="ECO:0007669"/>
    <property type="project" value="InterPro"/>
</dbReference>
<dbReference type="PANTHER" id="PTHR11808">
    <property type="entry name" value="TRANS-SULFURATION ENZYME FAMILY MEMBER"/>
    <property type="match status" value="1"/>
</dbReference>
<evidence type="ECO:0000256" key="2">
    <source>
        <dbReference type="ARBA" id="ARBA00022898"/>
    </source>
</evidence>
<evidence type="ECO:0000313" key="6">
    <source>
        <dbReference type="Proteomes" id="UP000245921"/>
    </source>
</evidence>
<dbReference type="PANTHER" id="PTHR11808:SF80">
    <property type="entry name" value="CYSTATHIONINE GAMMA-LYASE"/>
    <property type="match status" value="1"/>
</dbReference>
<dbReference type="CDD" id="cd00614">
    <property type="entry name" value="CGS_like"/>
    <property type="match status" value="1"/>
</dbReference>
<comment type="caution">
    <text evidence="5">The sequence shown here is derived from an EMBL/GenBank/DDBJ whole genome shotgun (WGS) entry which is preliminary data.</text>
</comment>
<dbReference type="InterPro" id="IPR015421">
    <property type="entry name" value="PyrdxlP-dep_Trfase_major"/>
</dbReference>
<evidence type="ECO:0000256" key="3">
    <source>
        <dbReference type="PIRSR" id="PIRSR001434-2"/>
    </source>
</evidence>
<dbReference type="FunFam" id="3.40.640.10:FF:000046">
    <property type="entry name" value="Cystathionine gamma-lyase"/>
    <property type="match status" value="1"/>
</dbReference>
<feature type="modified residue" description="N6-(pyridoxal phosphate)lysine" evidence="3">
    <location>
        <position position="210"/>
    </location>
</feature>
<dbReference type="SUPFAM" id="SSF53383">
    <property type="entry name" value="PLP-dependent transferases"/>
    <property type="match status" value="1"/>
</dbReference>
<comment type="cofactor">
    <cofactor evidence="1 4">
        <name>pyridoxal 5'-phosphate</name>
        <dbReference type="ChEBI" id="CHEBI:597326"/>
    </cofactor>
</comment>
<evidence type="ECO:0000313" key="5">
    <source>
        <dbReference type="EMBL" id="PWJ92136.1"/>
    </source>
</evidence>
<keyword evidence="2 3" id="KW-0663">Pyridoxal phosphate</keyword>
<gene>
    <name evidence="5" type="ORF">C7380_10919</name>
</gene>
<evidence type="ECO:0000256" key="4">
    <source>
        <dbReference type="RuleBase" id="RU362118"/>
    </source>
</evidence>
<dbReference type="Proteomes" id="UP000245921">
    <property type="component" value="Unassembled WGS sequence"/>
</dbReference>
<dbReference type="InterPro" id="IPR000277">
    <property type="entry name" value="Cys/Met-Metab_PyrdxlP-dep_enz"/>
</dbReference>
<dbReference type="Gene3D" id="3.40.640.10">
    <property type="entry name" value="Type I PLP-dependent aspartate aminotransferase-like (Major domain)"/>
    <property type="match status" value="1"/>
</dbReference>
<proteinExistence type="inferred from homology"/>
<dbReference type="PIRSF" id="PIRSF001434">
    <property type="entry name" value="CGS"/>
    <property type="match status" value="1"/>
</dbReference>
<accession>A0AA45C6I6</accession>
<name>A0AA45C6I6_9BACT</name>
<dbReference type="RefSeq" id="WP_109604861.1">
    <property type="nucleotide sequence ID" value="NZ_JAMHJO010000009.1"/>
</dbReference>
<dbReference type="InterPro" id="IPR015422">
    <property type="entry name" value="PyrdxlP-dep_Trfase_small"/>
</dbReference>
<dbReference type="EMBL" id="QGGI01000009">
    <property type="protein sequence ID" value="PWJ92136.1"/>
    <property type="molecule type" value="Genomic_DNA"/>
</dbReference>
<dbReference type="GO" id="GO:0019346">
    <property type="term" value="P:transsulfuration"/>
    <property type="evidence" value="ECO:0007669"/>
    <property type="project" value="InterPro"/>
</dbReference>
<dbReference type="Pfam" id="PF01053">
    <property type="entry name" value="Cys_Met_Meta_PP"/>
    <property type="match status" value="1"/>
</dbReference>
<dbReference type="GO" id="GO:0016846">
    <property type="term" value="F:carbon-sulfur lyase activity"/>
    <property type="evidence" value="ECO:0007669"/>
    <property type="project" value="TreeGrafter"/>
</dbReference>
<evidence type="ECO:0000256" key="1">
    <source>
        <dbReference type="ARBA" id="ARBA00001933"/>
    </source>
</evidence>
<dbReference type="GO" id="GO:0005737">
    <property type="term" value="C:cytoplasm"/>
    <property type="evidence" value="ECO:0007669"/>
    <property type="project" value="TreeGrafter"/>
</dbReference>
<sequence>MTNEELKKLKFQSKAVYYSPDPETKSVSEPIYMTSNFQYNKEHYQKIIDGDRESVYIYTRCGNPTERKLEKQIALLEGSEDALVTSSGMAAISTLIMGIVEHGDNIIADRTTYSTSHEFFEEVLPKFGVETKFVNTLDLKEVENAIDEKTKIIYAETIANPIIKLTPIKELGELAHKHGLTYIVDNTFASPRLLRPIELGADFVVESATKFIGGHNDVLGGIIAGNSEFLYELRWERLTKFGGTISPFNAWLLLRGLQTMSLRVDKACENALKLAKYLENHPKVEKVSYPGLESHPNHELAKEILPKFGSMINFKVKDEESGVEFLNALKLCCFAGSLGGVRTTLQPPATCAFLDIPEKERNEMGIYLGMIRVSTGIEDIEDIICDFEQAFDKI</sequence>
<comment type="similarity">
    <text evidence="4">Belongs to the trans-sulfuration enzymes family.</text>
</comment>
<keyword evidence="6" id="KW-1185">Reference proteome</keyword>
<dbReference type="PROSITE" id="PS00868">
    <property type="entry name" value="CYS_MET_METAB_PP"/>
    <property type="match status" value="1"/>
</dbReference>
<organism evidence="5 6">
    <name type="scientific">Oceanotoga teriensis</name>
    <dbReference type="NCBI Taxonomy" id="515440"/>
    <lineage>
        <taxon>Bacteria</taxon>
        <taxon>Thermotogati</taxon>
        <taxon>Thermotogota</taxon>
        <taxon>Thermotogae</taxon>
        <taxon>Petrotogales</taxon>
        <taxon>Petrotogaceae</taxon>
        <taxon>Oceanotoga</taxon>
    </lineage>
</organism>
<dbReference type="Gene3D" id="3.90.1150.10">
    <property type="entry name" value="Aspartate Aminotransferase, domain 1"/>
    <property type="match status" value="1"/>
</dbReference>